<dbReference type="eggNOG" id="COG0424">
    <property type="taxonomic scope" value="Bacteria"/>
</dbReference>
<dbReference type="SUPFAM" id="SSF52972">
    <property type="entry name" value="ITPase-like"/>
    <property type="match status" value="1"/>
</dbReference>
<feature type="active site" description="Proton acceptor" evidence="4">
    <location>
        <position position="84"/>
    </location>
</feature>
<dbReference type="GO" id="GO:0009117">
    <property type="term" value="P:nucleotide metabolic process"/>
    <property type="evidence" value="ECO:0007669"/>
    <property type="project" value="UniProtKB-KW"/>
</dbReference>
<evidence type="ECO:0000313" key="6">
    <source>
        <dbReference type="Proteomes" id="UP000093796"/>
    </source>
</evidence>
<comment type="cofactor">
    <cofactor evidence="1 4">
        <name>a divalent metal cation</name>
        <dbReference type="ChEBI" id="CHEBI:60240"/>
    </cofactor>
</comment>
<dbReference type="PANTHER" id="PTHR43213">
    <property type="entry name" value="BIFUNCTIONAL DTTP/UTP PYROPHOSPHATASE/METHYLTRANSFERASE PROTEIN-RELATED"/>
    <property type="match status" value="1"/>
</dbReference>
<proteinExistence type="inferred from homology"/>
<dbReference type="OrthoDB" id="9807767at2"/>
<evidence type="ECO:0000256" key="4">
    <source>
        <dbReference type="HAMAP-Rule" id="MF_00528"/>
    </source>
</evidence>
<keyword evidence="2 4" id="KW-0378">Hydrolase</keyword>
<dbReference type="HAMAP" id="MF_00528">
    <property type="entry name" value="Maf"/>
    <property type="match status" value="1"/>
</dbReference>
<evidence type="ECO:0000313" key="5">
    <source>
        <dbReference type="EMBL" id="OAZ63001.1"/>
    </source>
</evidence>
<sequence>MTVSGQQNSVKGETPLLVLASASPRRVDLLRQIGVVPDRIVPADIDETPAKHELPRAYARRMALEKARAVAASVTEPALILAADTVVTLGRRILPKAENRETAQFCLERLSGRRHTVITSVAVIPSSSWPQGKAAERLVETAVTFNRLTPHQINALLDAGDWKGKAGGYALQGHAAGFIRFLSGSSSAVIGLPLFETAQLLRGQPGHWLA</sequence>
<dbReference type="GO" id="GO:0036221">
    <property type="term" value="F:UTP diphosphatase activity"/>
    <property type="evidence" value="ECO:0007669"/>
    <property type="project" value="RHEA"/>
</dbReference>
<keyword evidence="4" id="KW-0963">Cytoplasm</keyword>
<comment type="catalytic activity">
    <reaction evidence="4">
        <text>dTTP + H2O = dTMP + diphosphate + H(+)</text>
        <dbReference type="Rhea" id="RHEA:28534"/>
        <dbReference type="ChEBI" id="CHEBI:15377"/>
        <dbReference type="ChEBI" id="CHEBI:15378"/>
        <dbReference type="ChEBI" id="CHEBI:33019"/>
        <dbReference type="ChEBI" id="CHEBI:37568"/>
        <dbReference type="ChEBI" id="CHEBI:63528"/>
        <dbReference type="EC" id="3.6.1.9"/>
    </reaction>
</comment>
<comment type="catalytic activity">
    <reaction evidence="4">
        <text>UTP + H2O = UMP + diphosphate + H(+)</text>
        <dbReference type="Rhea" id="RHEA:29395"/>
        <dbReference type="ChEBI" id="CHEBI:15377"/>
        <dbReference type="ChEBI" id="CHEBI:15378"/>
        <dbReference type="ChEBI" id="CHEBI:33019"/>
        <dbReference type="ChEBI" id="CHEBI:46398"/>
        <dbReference type="ChEBI" id="CHEBI:57865"/>
        <dbReference type="EC" id="3.6.1.9"/>
    </reaction>
</comment>
<dbReference type="InterPro" id="IPR003697">
    <property type="entry name" value="Maf-like"/>
</dbReference>
<comment type="similarity">
    <text evidence="4">Belongs to the Maf family. YhdE subfamily.</text>
</comment>
<evidence type="ECO:0000256" key="3">
    <source>
        <dbReference type="ARBA" id="ARBA00023080"/>
    </source>
</evidence>
<dbReference type="PATRIC" id="fig|438.15.peg.2846"/>
<dbReference type="Pfam" id="PF02545">
    <property type="entry name" value="Maf"/>
    <property type="match status" value="1"/>
</dbReference>
<dbReference type="Gene3D" id="3.90.950.10">
    <property type="match status" value="1"/>
</dbReference>
<dbReference type="RefSeq" id="WP_003628610.1">
    <property type="nucleotide sequence ID" value="NZ_LYUD01000148.1"/>
</dbReference>
<dbReference type="PANTHER" id="PTHR43213:SF5">
    <property type="entry name" value="BIFUNCTIONAL DTTP_UTP PYROPHOSPHATASE_METHYLTRANSFERASE PROTEIN-RELATED"/>
    <property type="match status" value="1"/>
</dbReference>
<dbReference type="Proteomes" id="UP000093796">
    <property type="component" value="Unassembled WGS sequence"/>
</dbReference>
<comment type="subcellular location">
    <subcellularLocation>
        <location evidence="4">Cytoplasm</location>
    </subcellularLocation>
</comment>
<feature type="site" description="Important for substrate specificity" evidence="4">
    <location>
        <position position="25"/>
    </location>
</feature>
<dbReference type="GO" id="GO:0005737">
    <property type="term" value="C:cytoplasm"/>
    <property type="evidence" value="ECO:0007669"/>
    <property type="project" value="UniProtKB-SubCell"/>
</dbReference>
<organism evidence="5 6">
    <name type="scientific">Acetobacter pasteurianus</name>
    <name type="common">Acetobacter turbidans</name>
    <dbReference type="NCBI Taxonomy" id="438"/>
    <lineage>
        <taxon>Bacteria</taxon>
        <taxon>Pseudomonadati</taxon>
        <taxon>Pseudomonadota</taxon>
        <taxon>Alphaproteobacteria</taxon>
        <taxon>Acetobacterales</taxon>
        <taxon>Acetobacteraceae</taxon>
        <taxon>Acetobacter</taxon>
    </lineage>
</organism>
<feature type="site" description="Important for substrate specificity" evidence="4">
    <location>
        <position position="172"/>
    </location>
</feature>
<protein>
    <recommendedName>
        <fullName evidence="4">dTTP/UTP pyrophosphatase</fullName>
        <shortName evidence="4">dTTPase/UTPase</shortName>
        <ecNumber evidence="4">3.6.1.9</ecNumber>
    </recommendedName>
    <alternativeName>
        <fullName evidence="4">Nucleoside triphosphate pyrophosphatase</fullName>
    </alternativeName>
    <alternativeName>
        <fullName evidence="4">Nucleotide pyrophosphatase</fullName>
        <shortName evidence="4">Nucleotide PPase</shortName>
    </alternativeName>
</protein>
<dbReference type="GO" id="GO:0036218">
    <property type="term" value="F:dTTP diphosphatase activity"/>
    <property type="evidence" value="ECO:0007669"/>
    <property type="project" value="RHEA"/>
</dbReference>
<comment type="function">
    <text evidence="4">Nucleoside triphosphate pyrophosphatase that hydrolyzes dTTP and UTP. May have a dual role in cell division arrest and in preventing the incorporation of modified nucleotides into cellular nucleic acids.</text>
</comment>
<dbReference type="AlphaFoldDB" id="A0A1A0CK60"/>
<reference evidence="5 6" key="1">
    <citation type="submission" date="2016-05" db="EMBL/GenBank/DDBJ databases">
        <title>Genome sequencing of Acetobacter pasteurianus strain SRCM100623.</title>
        <authorList>
            <person name="Song Y.R."/>
        </authorList>
    </citation>
    <scope>NUCLEOTIDE SEQUENCE [LARGE SCALE GENOMIC DNA]</scope>
    <source>
        <strain evidence="5 6">SRCM100623</strain>
    </source>
</reference>
<evidence type="ECO:0000256" key="2">
    <source>
        <dbReference type="ARBA" id="ARBA00022801"/>
    </source>
</evidence>
<dbReference type="InterPro" id="IPR029001">
    <property type="entry name" value="ITPase-like_fam"/>
</dbReference>
<dbReference type="NCBIfam" id="TIGR00172">
    <property type="entry name" value="maf"/>
    <property type="match status" value="1"/>
</dbReference>
<feature type="site" description="Important for substrate specificity" evidence="4">
    <location>
        <position position="85"/>
    </location>
</feature>
<dbReference type="EMBL" id="LYUD01000148">
    <property type="protein sequence ID" value="OAZ63001.1"/>
    <property type="molecule type" value="Genomic_DNA"/>
</dbReference>
<accession>A0A1A0CK60</accession>
<evidence type="ECO:0000256" key="1">
    <source>
        <dbReference type="ARBA" id="ARBA00001968"/>
    </source>
</evidence>
<gene>
    <name evidence="5" type="ORF">SRCM100623_02568</name>
</gene>
<dbReference type="EC" id="3.6.1.9" evidence="4"/>
<dbReference type="CDD" id="cd00555">
    <property type="entry name" value="Maf"/>
    <property type="match status" value="1"/>
</dbReference>
<dbReference type="PIRSF" id="PIRSF006305">
    <property type="entry name" value="Maf"/>
    <property type="match status" value="1"/>
</dbReference>
<name>A0A1A0CK60_ACEPA</name>
<comment type="caution">
    <text evidence="5">The sequence shown here is derived from an EMBL/GenBank/DDBJ whole genome shotgun (WGS) entry which is preliminary data.</text>
</comment>
<comment type="caution">
    <text evidence="4">Lacks conserved residue(s) required for the propagation of feature annotation.</text>
</comment>
<keyword evidence="3 4" id="KW-0546">Nucleotide metabolism</keyword>